<dbReference type="InterPro" id="IPR037523">
    <property type="entry name" value="VOC_core"/>
</dbReference>
<dbReference type="InterPro" id="IPR029068">
    <property type="entry name" value="Glyas_Bleomycin-R_OHBP_Dase"/>
</dbReference>
<evidence type="ECO:0000313" key="3">
    <source>
        <dbReference type="Proteomes" id="UP001597186"/>
    </source>
</evidence>
<dbReference type="RefSeq" id="WP_379913493.1">
    <property type="nucleotide sequence ID" value="NZ_JBHUDD010000036.1"/>
</dbReference>
<dbReference type="EMBL" id="JBHUDD010000036">
    <property type="protein sequence ID" value="MFD1508652.1"/>
    <property type="molecule type" value="Genomic_DNA"/>
</dbReference>
<reference evidence="3" key="1">
    <citation type="journal article" date="2019" name="Int. J. Syst. Evol. Microbiol.">
        <title>The Global Catalogue of Microorganisms (GCM) 10K type strain sequencing project: providing services to taxonomists for standard genome sequencing and annotation.</title>
        <authorList>
            <consortium name="The Broad Institute Genomics Platform"/>
            <consortium name="The Broad Institute Genome Sequencing Center for Infectious Disease"/>
            <person name="Wu L."/>
            <person name="Ma J."/>
        </authorList>
    </citation>
    <scope>NUCLEOTIDE SEQUENCE [LARGE SCALE GENOMIC DNA]</scope>
    <source>
        <strain evidence="3">CGMCC 1.12477</strain>
    </source>
</reference>
<dbReference type="Pfam" id="PF00903">
    <property type="entry name" value="Glyoxalase"/>
    <property type="match status" value="1"/>
</dbReference>
<organism evidence="2 3">
    <name type="scientific">Lacimonas salitolerans</name>
    <dbReference type="NCBI Taxonomy" id="1323750"/>
    <lineage>
        <taxon>Bacteria</taxon>
        <taxon>Pseudomonadati</taxon>
        <taxon>Pseudomonadota</taxon>
        <taxon>Alphaproteobacteria</taxon>
        <taxon>Rhodobacterales</taxon>
        <taxon>Paracoccaceae</taxon>
        <taxon>Lacimonas</taxon>
    </lineage>
</organism>
<feature type="domain" description="VOC" evidence="1">
    <location>
        <begin position="9"/>
        <end position="129"/>
    </location>
</feature>
<dbReference type="Gene3D" id="3.10.180.10">
    <property type="entry name" value="2,3-Dihydroxybiphenyl 1,2-Dioxygenase, domain 1"/>
    <property type="match status" value="1"/>
</dbReference>
<sequence length="133" mass="14396">MSETNPMQGVIPYLAMAGRTGEACDFYARAFGASDIDRLPMPEDAPGLMHAQIVINGGCLMMTDHGGDGTAPSTSFGHLQLVVGDGRTWWDRAVAAGCTVLAPYQRQFWGDDWGLLQDPFGFKWGLLQTGQQT</sequence>
<dbReference type="InterPro" id="IPR004360">
    <property type="entry name" value="Glyas_Fos-R_dOase_dom"/>
</dbReference>
<dbReference type="PANTHER" id="PTHR34109">
    <property type="entry name" value="BNAUNNG04460D PROTEIN-RELATED"/>
    <property type="match status" value="1"/>
</dbReference>
<dbReference type="PROSITE" id="PS51819">
    <property type="entry name" value="VOC"/>
    <property type="match status" value="1"/>
</dbReference>
<comment type="caution">
    <text evidence="2">The sequence shown here is derived from an EMBL/GenBank/DDBJ whole genome shotgun (WGS) entry which is preliminary data.</text>
</comment>
<evidence type="ECO:0000259" key="1">
    <source>
        <dbReference type="PROSITE" id="PS51819"/>
    </source>
</evidence>
<dbReference type="SUPFAM" id="SSF54593">
    <property type="entry name" value="Glyoxalase/Bleomycin resistance protein/Dihydroxybiphenyl dioxygenase"/>
    <property type="match status" value="1"/>
</dbReference>
<keyword evidence="3" id="KW-1185">Reference proteome</keyword>
<evidence type="ECO:0000313" key="2">
    <source>
        <dbReference type="EMBL" id="MFD1508652.1"/>
    </source>
</evidence>
<dbReference type="Proteomes" id="UP001597186">
    <property type="component" value="Unassembled WGS sequence"/>
</dbReference>
<dbReference type="PANTHER" id="PTHR34109:SF1">
    <property type="entry name" value="VOC DOMAIN-CONTAINING PROTEIN"/>
    <property type="match status" value="1"/>
</dbReference>
<protein>
    <submittedName>
        <fullName evidence="2">VOC family protein</fullName>
    </submittedName>
</protein>
<name>A0ABW4EEG3_9RHOB</name>
<proteinExistence type="predicted"/>
<accession>A0ABW4EEG3</accession>
<gene>
    <name evidence="2" type="ORF">ACFTOW_04460</name>
</gene>